<dbReference type="STRING" id="287098.SAMN05421665_0856"/>
<feature type="transmembrane region" description="Helical" evidence="1">
    <location>
        <begin position="20"/>
        <end position="38"/>
    </location>
</feature>
<dbReference type="EMBL" id="FTPR01000001">
    <property type="protein sequence ID" value="SIT78955.1"/>
    <property type="molecule type" value="Genomic_DNA"/>
</dbReference>
<organism evidence="2 3">
    <name type="scientific">Yoonia rosea</name>
    <dbReference type="NCBI Taxonomy" id="287098"/>
    <lineage>
        <taxon>Bacteria</taxon>
        <taxon>Pseudomonadati</taxon>
        <taxon>Pseudomonadota</taxon>
        <taxon>Alphaproteobacteria</taxon>
        <taxon>Rhodobacterales</taxon>
        <taxon>Paracoccaceae</taxon>
        <taxon>Yoonia</taxon>
    </lineage>
</organism>
<dbReference type="AlphaFoldDB" id="A0A1R3WM43"/>
<accession>A0A1R3WM43</accession>
<keyword evidence="1" id="KW-1133">Transmembrane helix</keyword>
<name>A0A1R3WM43_9RHOB</name>
<evidence type="ECO:0000313" key="3">
    <source>
        <dbReference type="Proteomes" id="UP000186997"/>
    </source>
</evidence>
<keyword evidence="1" id="KW-0812">Transmembrane</keyword>
<evidence type="ECO:0000256" key="1">
    <source>
        <dbReference type="SAM" id="Phobius"/>
    </source>
</evidence>
<sequence>MNPRWLLKAKRWAQNPPSPARIKFIAGIIVVCLILFGVEQLFGWPDWLTPTDLRRMR</sequence>
<keyword evidence="1" id="KW-0472">Membrane</keyword>
<proteinExistence type="predicted"/>
<reference evidence="3" key="1">
    <citation type="submission" date="2017-01" db="EMBL/GenBank/DDBJ databases">
        <authorList>
            <person name="Varghese N."/>
            <person name="Submissions S."/>
        </authorList>
    </citation>
    <scope>NUCLEOTIDE SEQUENCE [LARGE SCALE GENOMIC DNA]</scope>
    <source>
        <strain evidence="3">DSM 29591</strain>
    </source>
</reference>
<evidence type="ECO:0000313" key="2">
    <source>
        <dbReference type="EMBL" id="SIT78955.1"/>
    </source>
</evidence>
<dbReference type="Proteomes" id="UP000186997">
    <property type="component" value="Unassembled WGS sequence"/>
</dbReference>
<protein>
    <submittedName>
        <fullName evidence="2">Uncharacterized protein</fullName>
    </submittedName>
</protein>
<keyword evidence="3" id="KW-1185">Reference proteome</keyword>
<dbReference type="RefSeq" id="WP_165689291.1">
    <property type="nucleotide sequence ID" value="NZ_FTPR01000001.1"/>
</dbReference>
<gene>
    <name evidence="2" type="ORF">SAMN05421665_0856</name>
</gene>